<name>A0ACB8WB65_9TELE</name>
<evidence type="ECO:0000313" key="1">
    <source>
        <dbReference type="EMBL" id="KAI3365270.1"/>
    </source>
</evidence>
<reference evidence="1" key="1">
    <citation type="submission" date="2022-04" db="EMBL/GenBank/DDBJ databases">
        <title>Jade perch genome.</title>
        <authorList>
            <person name="Chao B."/>
        </authorList>
    </citation>
    <scope>NUCLEOTIDE SEQUENCE</scope>
    <source>
        <strain evidence="1">CB-2022</strain>
    </source>
</reference>
<dbReference type="EMBL" id="CM041542">
    <property type="protein sequence ID" value="KAI3365270.1"/>
    <property type="molecule type" value="Genomic_DNA"/>
</dbReference>
<organism evidence="1 2">
    <name type="scientific">Scortum barcoo</name>
    <name type="common">barcoo grunter</name>
    <dbReference type="NCBI Taxonomy" id="214431"/>
    <lineage>
        <taxon>Eukaryota</taxon>
        <taxon>Metazoa</taxon>
        <taxon>Chordata</taxon>
        <taxon>Craniata</taxon>
        <taxon>Vertebrata</taxon>
        <taxon>Euteleostomi</taxon>
        <taxon>Actinopterygii</taxon>
        <taxon>Neopterygii</taxon>
        <taxon>Teleostei</taxon>
        <taxon>Neoteleostei</taxon>
        <taxon>Acanthomorphata</taxon>
        <taxon>Eupercaria</taxon>
        <taxon>Centrarchiformes</taxon>
        <taxon>Terapontoidei</taxon>
        <taxon>Terapontidae</taxon>
        <taxon>Scortum</taxon>
    </lineage>
</organism>
<dbReference type="Proteomes" id="UP000831701">
    <property type="component" value="Chromosome 12"/>
</dbReference>
<proteinExistence type="predicted"/>
<sequence>MTLGWLDLSCNKFTSIDPVLCELRELRVLYLHGNGIWDLSEVDKLGELQHLHSITLHGNAIETHRGYRNHVISALPQLKTMDFSCVTREERVLTEVWFQSSSRGRNTKESLQ</sequence>
<keyword evidence="2" id="KW-1185">Reference proteome</keyword>
<protein>
    <submittedName>
        <fullName evidence="1">Uncharacterized protein</fullName>
    </submittedName>
</protein>
<gene>
    <name evidence="1" type="ORF">L3Q82_010356</name>
</gene>
<comment type="caution">
    <text evidence="1">The sequence shown here is derived from an EMBL/GenBank/DDBJ whole genome shotgun (WGS) entry which is preliminary data.</text>
</comment>
<evidence type="ECO:0000313" key="2">
    <source>
        <dbReference type="Proteomes" id="UP000831701"/>
    </source>
</evidence>
<accession>A0ACB8WB65</accession>